<dbReference type="Pfam" id="PF13383">
    <property type="entry name" value="Methyltransf_22"/>
    <property type="match status" value="1"/>
</dbReference>
<feature type="signal peptide" evidence="1">
    <location>
        <begin position="1"/>
        <end position="32"/>
    </location>
</feature>
<feature type="domain" description="Methyltransferase" evidence="2">
    <location>
        <begin position="105"/>
        <end position="261"/>
    </location>
</feature>
<gene>
    <name evidence="3" type="ORF">CVLEPA_LOCUS11689</name>
</gene>
<evidence type="ECO:0000313" key="4">
    <source>
        <dbReference type="Proteomes" id="UP001642483"/>
    </source>
</evidence>
<comment type="caution">
    <text evidence="3">The sequence shown here is derived from an EMBL/GenBank/DDBJ whole genome shotgun (WGS) entry which is preliminary data.</text>
</comment>
<dbReference type="Proteomes" id="UP001642483">
    <property type="component" value="Unassembled WGS sequence"/>
</dbReference>
<organism evidence="3 4">
    <name type="scientific">Clavelina lepadiformis</name>
    <name type="common">Light-bulb sea squirt</name>
    <name type="synonym">Ascidia lepadiformis</name>
    <dbReference type="NCBI Taxonomy" id="159417"/>
    <lineage>
        <taxon>Eukaryota</taxon>
        <taxon>Metazoa</taxon>
        <taxon>Chordata</taxon>
        <taxon>Tunicata</taxon>
        <taxon>Ascidiacea</taxon>
        <taxon>Aplousobranchia</taxon>
        <taxon>Clavelinidae</taxon>
        <taxon>Clavelina</taxon>
    </lineage>
</organism>
<proteinExistence type="predicted"/>
<dbReference type="InterPro" id="IPR026913">
    <property type="entry name" value="METTL24"/>
</dbReference>
<dbReference type="PANTHER" id="PTHR32026">
    <property type="entry name" value="METHYLTRANSFERASE-LIKE PROTEIN 24"/>
    <property type="match status" value="1"/>
</dbReference>
<evidence type="ECO:0000256" key="1">
    <source>
        <dbReference type="SAM" id="SignalP"/>
    </source>
</evidence>
<protein>
    <recommendedName>
        <fullName evidence="2">Methyltransferase domain-containing protein</fullName>
    </recommendedName>
</protein>
<keyword evidence="1" id="KW-0732">Signal</keyword>
<sequence>MKSRCNARNVAIFLSFCFAIVLVASWTKMSDGTWNVPTNDDNPHYRLQISDKMALAECQGKLKQTSKMSAISSAGNGPKELPEILEPLANKELKPPGEASPEEELERIWNYMYQRQYHCTESKYLGGQPSGPFKGDGAYDLCVEKQFWPQGGDKAKCLVYSFGINNDFSFDDEMAKLGCEVHSFDPSMTLADNSVTNTGVIFHKIGISNEDNDSGFNGWKMRTLKTLIKELGHEDRHLDFLKVDTDRGDGTGFEDVVMQELLETGLYKCVRQFSFELHMPGPLTQPRLLNRCRLLYRQMRALNDGGWRLYNTTDNVRWYKAQVNQDYTQRSNKNDIVKGGGAVILWESSFVNFEVTGTCKEVLSR</sequence>
<dbReference type="PANTHER" id="PTHR32026:SF10">
    <property type="entry name" value="METHYLTRANSFERASE-LIKE PROTEIN 24-RELATED"/>
    <property type="match status" value="1"/>
</dbReference>
<accession>A0ABP0FR04</accession>
<reference evidence="3 4" key="1">
    <citation type="submission" date="2024-02" db="EMBL/GenBank/DDBJ databases">
        <authorList>
            <person name="Daric V."/>
            <person name="Darras S."/>
        </authorList>
    </citation>
    <scope>NUCLEOTIDE SEQUENCE [LARGE SCALE GENOMIC DNA]</scope>
</reference>
<evidence type="ECO:0000313" key="3">
    <source>
        <dbReference type="EMBL" id="CAK8681493.1"/>
    </source>
</evidence>
<feature type="chain" id="PRO_5046059379" description="Methyltransferase domain-containing protein" evidence="1">
    <location>
        <begin position="33"/>
        <end position="365"/>
    </location>
</feature>
<dbReference type="EMBL" id="CAWYQH010000079">
    <property type="protein sequence ID" value="CAK8681493.1"/>
    <property type="molecule type" value="Genomic_DNA"/>
</dbReference>
<name>A0ABP0FR04_CLALP</name>
<evidence type="ECO:0000259" key="2">
    <source>
        <dbReference type="Pfam" id="PF13383"/>
    </source>
</evidence>
<dbReference type="InterPro" id="IPR025714">
    <property type="entry name" value="Methyltranfer_dom"/>
</dbReference>
<keyword evidence="4" id="KW-1185">Reference proteome</keyword>